<dbReference type="HAMAP" id="MF_00694">
    <property type="entry name" value="KDGDH"/>
    <property type="match status" value="1"/>
</dbReference>
<feature type="active site" description="Proton donor/acceptor" evidence="7">
    <location>
        <position position="141"/>
    </location>
</feature>
<dbReference type="UniPathway" id="UPA00564">
    <property type="reaction ID" value="UER00628"/>
</dbReference>
<sequence length="309" mass="32323">MTSLTFSDGPLFFPVTPFVTGGAHEGSVHPELLAEHVERGMQAGPGGVFPACGTGEFHALTPAESLRAVDATIAAVAGRVPVIAGAGGSLGQARESARNLEDLGADGLLLLPPYLVGGTQEGLFQYVKAVTAATALPVIVYHRANAQFTAQTVARMLAELPSVVGVKDGVGDVALAQQMTLSGRAQREDALFFNGLLTAEASQAAYTAIGMPLYSSAIFAAQPEIATAFYRALRDGDSVATDRLLAEFYMPFTELRDTTAGYAVSLIKAGNRLRGFPVGGVRPPLVDPTPEHLERLETLLDHGLSLCGM</sequence>
<comment type="pathway">
    <text evidence="2 5">Carbohydrate acid metabolism; D-glucarate degradation; 2,5-dioxopentanoate from D-glucarate: step 2/2.</text>
</comment>
<evidence type="ECO:0000313" key="9">
    <source>
        <dbReference type="EMBL" id="PRZ16763.1"/>
    </source>
</evidence>
<keyword evidence="4 5" id="KW-0456">Lyase</keyword>
<feature type="active site" description="Schiff-base intermediate with substrate" evidence="7">
    <location>
        <position position="167"/>
    </location>
</feature>
<proteinExistence type="inferred from homology"/>
<dbReference type="PANTHER" id="PTHR12128">
    <property type="entry name" value="DIHYDRODIPICOLINATE SYNTHASE"/>
    <property type="match status" value="1"/>
</dbReference>
<evidence type="ECO:0000256" key="1">
    <source>
        <dbReference type="ARBA" id="ARBA00001446"/>
    </source>
</evidence>
<accession>A0A2T0YNE8</accession>
<evidence type="ECO:0000256" key="7">
    <source>
        <dbReference type="PIRSR" id="PIRSR001365-1"/>
    </source>
</evidence>
<feature type="binding site" evidence="8">
    <location>
        <position position="54"/>
    </location>
    <ligand>
        <name>pyruvate</name>
        <dbReference type="ChEBI" id="CHEBI:15361"/>
    </ligand>
</feature>
<evidence type="ECO:0000256" key="8">
    <source>
        <dbReference type="PIRSR" id="PIRSR001365-2"/>
    </source>
</evidence>
<dbReference type="Proteomes" id="UP000238217">
    <property type="component" value="Unassembled WGS sequence"/>
</dbReference>
<dbReference type="InterPro" id="IPR002220">
    <property type="entry name" value="DapA-like"/>
</dbReference>
<evidence type="ECO:0000256" key="4">
    <source>
        <dbReference type="ARBA" id="ARBA00023239"/>
    </source>
</evidence>
<dbReference type="RefSeq" id="WP_258174800.1">
    <property type="nucleotide sequence ID" value="NZ_PVTY01000006.1"/>
</dbReference>
<reference evidence="9 10" key="1">
    <citation type="submission" date="2018-03" db="EMBL/GenBank/DDBJ databases">
        <title>Comparative analysis of microorganisms from saline springs in Andes Mountain Range, Colombia.</title>
        <authorList>
            <person name="Rubin E."/>
        </authorList>
    </citation>
    <scope>NUCLEOTIDE SEQUENCE [LARGE SCALE GENOMIC DNA]</scope>
    <source>
        <strain evidence="9 10">CG 35</strain>
    </source>
</reference>
<gene>
    <name evidence="9" type="ORF">BCL67_10683</name>
</gene>
<dbReference type="InterPro" id="IPR017655">
    <property type="entry name" value="Dehydro-deoxyglucarate_dehyd"/>
</dbReference>
<evidence type="ECO:0000256" key="6">
    <source>
        <dbReference type="PIRNR" id="PIRNR001365"/>
    </source>
</evidence>
<dbReference type="EC" id="4.2.1.41" evidence="5"/>
<name>A0A2T0YNE8_9MICC</name>
<dbReference type="SUPFAM" id="SSF51569">
    <property type="entry name" value="Aldolase"/>
    <property type="match status" value="1"/>
</dbReference>
<dbReference type="SMART" id="SM01130">
    <property type="entry name" value="DHDPS"/>
    <property type="match status" value="1"/>
</dbReference>
<evidence type="ECO:0000256" key="2">
    <source>
        <dbReference type="ARBA" id="ARBA00004983"/>
    </source>
</evidence>
<organism evidence="9 10">
    <name type="scientific">Nesterenkonia sandarakina</name>
    <dbReference type="NCBI Taxonomy" id="272918"/>
    <lineage>
        <taxon>Bacteria</taxon>
        <taxon>Bacillati</taxon>
        <taxon>Actinomycetota</taxon>
        <taxon>Actinomycetes</taxon>
        <taxon>Micrococcales</taxon>
        <taxon>Micrococcaceae</taxon>
        <taxon>Nesterenkonia</taxon>
    </lineage>
</organism>
<dbReference type="AlphaFoldDB" id="A0A2T0YNE8"/>
<dbReference type="Gene3D" id="3.20.20.70">
    <property type="entry name" value="Aldolase class I"/>
    <property type="match status" value="1"/>
</dbReference>
<evidence type="ECO:0000256" key="5">
    <source>
        <dbReference type="HAMAP-Rule" id="MF_00694"/>
    </source>
</evidence>
<dbReference type="GO" id="GO:0042838">
    <property type="term" value="P:D-glucarate catabolic process"/>
    <property type="evidence" value="ECO:0007669"/>
    <property type="project" value="UniProtKB-UniRule"/>
</dbReference>
<protein>
    <recommendedName>
        <fullName evidence="5">Probable 5-dehydro-4-deoxyglucarate dehydratase</fullName>
        <ecNumber evidence="5">4.2.1.41</ecNumber>
    </recommendedName>
    <alternativeName>
        <fullName evidence="5">5-keto-4-deoxy-glucarate dehydratase</fullName>
        <shortName evidence="5">KDGDH</shortName>
    </alternativeName>
</protein>
<dbReference type="PANTHER" id="PTHR12128:SF19">
    <property type="entry name" value="5-DEHYDRO-4-DEOXYGLUCARATE DEHYDRATASE 2-RELATED"/>
    <property type="match status" value="1"/>
</dbReference>
<dbReference type="InterPro" id="IPR013785">
    <property type="entry name" value="Aldolase_TIM"/>
</dbReference>
<dbReference type="PIRSF" id="PIRSF001365">
    <property type="entry name" value="DHDPS"/>
    <property type="match status" value="1"/>
</dbReference>
<dbReference type="GO" id="GO:0008840">
    <property type="term" value="F:4-hydroxy-tetrahydrodipicolinate synthase activity"/>
    <property type="evidence" value="ECO:0007669"/>
    <property type="project" value="TreeGrafter"/>
</dbReference>
<evidence type="ECO:0000313" key="10">
    <source>
        <dbReference type="Proteomes" id="UP000238217"/>
    </source>
</evidence>
<comment type="caution">
    <text evidence="9">The sequence shown here is derived from an EMBL/GenBank/DDBJ whole genome shotgun (WGS) entry which is preliminary data.</text>
</comment>
<evidence type="ECO:0000256" key="3">
    <source>
        <dbReference type="ARBA" id="ARBA00007592"/>
    </source>
</evidence>
<dbReference type="EMBL" id="PVTY01000006">
    <property type="protein sequence ID" value="PRZ16763.1"/>
    <property type="molecule type" value="Genomic_DNA"/>
</dbReference>
<dbReference type="NCBIfam" id="NF002958">
    <property type="entry name" value="PRK03620.1"/>
    <property type="match status" value="1"/>
</dbReference>
<dbReference type="GO" id="GO:0047448">
    <property type="term" value="F:5-dehydro-4-deoxyglucarate dehydratase activity"/>
    <property type="evidence" value="ECO:0007669"/>
    <property type="project" value="UniProtKB-UniRule"/>
</dbReference>
<dbReference type="Pfam" id="PF00701">
    <property type="entry name" value="DHDPS"/>
    <property type="match status" value="1"/>
</dbReference>
<comment type="catalytic activity">
    <reaction evidence="1 5">
        <text>5-dehydro-4-deoxy-D-glucarate + H(+) = 2,5-dioxopentanoate + CO2 + H2O</text>
        <dbReference type="Rhea" id="RHEA:24608"/>
        <dbReference type="ChEBI" id="CHEBI:15377"/>
        <dbReference type="ChEBI" id="CHEBI:15378"/>
        <dbReference type="ChEBI" id="CHEBI:16526"/>
        <dbReference type="ChEBI" id="CHEBI:42819"/>
        <dbReference type="ChEBI" id="CHEBI:58136"/>
        <dbReference type="EC" id="4.2.1.41"/>
    </reaction>
</comment>
<keyword evidence="10" id="KW-1185">Reference proteome</keyword>
<comment type="similarity">
    <text evidence="3 5 6">Belongs to the DapA family.</text>
</comment>